<name>A0A0C2XJ67_SERVB</name>
<dbReference type="EMBL" id="KN824290">
    <property type="protein sequence ID" value="KIM29087.1"/>
    <property type="molecule type" value="Genomic_DNA"/>
</dbReference>
<dbReference type="InterPro" id="IPR023175">
    <property type="entry name" value="Vta1/CALS_N_sf"/>
</dbReference>
<keyword evidence="2" id="KW-0472">Membrane</keyword>
<feature type="compositionally biased region" description="Polar residues" evidence="4">
    <location>
        <begin position="216"/>
        <end position="269"/>
    </location>
</feature>
<keyword evidence="3" id="KW-0175">Coiled coil</keyword>
<dbReference type="HOGENOM" id="CLU_571291_0_0_1"/>
<feature type="domain" description="Vta1/callose synthase N-terminal" evidence="5">
    <location>
        <begin position="18"/>
        <end position="163"/>
    </location>
</feature>
<proteinExistence type="predicted"/>
<dbReference type="PANTHER" id="PTHR46009">
    <property type="entry name" value="VACUOLAR PROTEIN SORTING-ASSOCIATED PROTEIN VTA1 HOMOLOG"/>
    <property type="match status" value="1"/>
</dbReference>
<reference evidence="6 7" key="1">
    <citation type="submission" date="2014-04" db="EMBL/GenBank/DDBJ databases">
        <authorList>
            <consortium name="DOE Joint Genome Institute"/>
            <person name="Kuo A."/>
            <person name="Zuccaro A."/>
            <person name="Kohler A."/>
            <person name="Nagy L.G."/>
            <person name="Floudas D."/>
            <person name="Copeland A."/>
            <person name="Barry K.W."/>
            <person name="Cichocki N."/>
            <person name="Veneault-Fourrey C."/>
            <person name="LaButti K."/>
            <person name="Lindquist E.A."/>
            <person name="Lipzen A."/>
            <person name="Lundell T."/>
            <person name="Morin E."/>
            <person name="Murat C."/>
            <person name="Sun H."/>
            <person name="Tunlid A."/>
            <person name="Henrissat B."/>
            <person name="Grigoriev I.V."/>
            <person name="Hibbett D.S."/>
            <person name="Martin F."/>
            <person name="Nordberg H.P."/>
            <person name="Cantor M.N."/>
            <person name="Hua S.X."/>
        </authorList>
    </citation>
    <scope>NUCLEOTIDE SEQUENCE [LARGE SCALE GENOMIC DNA]</scope>
    <source>
        <strain evidence="6 7">MAFF 305830</strain>
    </source>
</reference>
<dbReference type="InterPro" id="IPR044538">
    <property type="entry name" value="Vta1-like"/>
</dbReference>
<dbReference type="Gene3D" id="1.25.40.270">
    <property type="entry name" value="Vacuolar protein sorting-associated protein vta1"/>
    <property type="match status" value="1"/>
</dbReference>
<dbReference type="PANTHER" id="PTHR46009:SF1">
    <property type="entry name" value="VACUOLAR PROTEIN SORTING-ASSOCIATED PROTEIN VTA1 HOMOLOG"/>
    <property type="match status" value="1"/>
</dbReference>
<sequence length="478" mass="50839">MSRVEVKLPAVPSELKIIAPFTSRAQELSKKDPVIAYYCLYHAIQTGISAKTKEKETKLFLMDMMTALEKMKEQLKEHKEVSNDEAAAKYIENFALKVFTNADNEDRKGGSNRSTAKKFLAASNFFELLSIFDAKYLNPLVQPEEKIKYAKWKAADIAKAYREGRVPQSGPATTVEGSEDELAELQASSHSEIEEASMGSSSGAAGGPFDDHRSAKSQSAKTDSQTDLKPSLSTTESFSSTKTVTAAKNSNTSLPPKHISTQFSTPSPYIVDTTSPSSTINPKTPLRTPGASDGLWSTAATPGIDSPNVFPGGAGGGKPALHSLNPASIAFLNAKIGHNRAGGDSPLSPGPSPKPRSGLGASVFTASTMAAPDTSRKAGDEDGVLTDEEDGWSTVGNPYSRQNSMMPLSSAPSFNVGNAPGLTVTPSLGVLHEEGTLFVRSFAPHRDSMNTRSFPKLHSTQSSKSISASIRCQTPSTT</sequence>
<dbReference type="GO" id="GO:0005771">
    <property type="term" value="C:multivesicular body"/>
    <property type="evidence" value="ECO:0007669"/>
    <property type="project" value="TreeGrafter"/>
</dbReference>
<feature type="region of interest" description="Disordered" evidence="4">
    <location>
        <begin position="340"/>
        <end position="396"/>
    </location>
</feature>
<feature type="region of interest" description="Disordered" evidence="4">
    <location>
        <begin position="450"/>
        <end position="478"/>
    </location>
</feature>
<comment type="subcellular location">
    <subcellularLocation>
        <location evidence="1">Endomembrane system</location>
    </subcellularLocation>
</comment>
<organism evidence="6 7">
    <name type="scientific">Serendipita vermifera MAFF 305830</name>
    <dbReference type="NCBI Taxonomy" id="933852"/>
    <lineage>
        <taxon>Eukaryota</taxon>
        <taxon>Fungi</taxon>
        <taxon>Dikarya</taxon>
        <taxon>Basidiomycota</taxon>
        <taxon>Agaricomycotina</taxon>
        <taxon>Agaricomycetes</taxon>
        <taxon>Sebacinales</taxon>
        <taxon>Serendipitaceae</taxon>
        <taxon>Serendipita</taxon>
    </lineage>
</organism>
<protein>
    <recommendedName>
        <fullName evidence="5">Vta1/callose synthase N-terminal domain-containing protein</fullName>
    </recommendedName>
</protein>
<gene>
    <name evidence="6" type="ORF">M408DRAFT_127945</name>
</gene>
<reference evidence="7" key="2">
    <citation type="submission" date="2015-01" db="EMBL/GenBank/DDBJ databases">
        <title>Evolutionary Origins and Diversification of the Mycorrhizal Mutualists.</title>
        <authorList>
            <consortium name="DOE Joint Genome Institute"/>
            <consortium name="Mycorrhizal Genomics Consortium"/>
            <person name="Kohler A."/>
            <person name="Kuo A."/>
            <person name="Nagy L.G."/>
            <person name="Floudas D."/>
            <person name="Copeland A."/>
            <person name="Barry K.W."/>
            <person name="Cichocki N."/>
            <person name="Veneault-Fourrey C."/>
            <person name="LaButti K."/>
            <person name="Lindquist E.A."/>
            <person name="Lipzen A."/>
            <person name="Lundell T."/>
            <person name="Morin E."/>
            <person name="Murat C."/>
            <person name="Riley R."/>
            <person name="Ohm R."/>
            <person name="Sun H."/>
            <person name="Tunlid A."/>
            <person name="Henrissat B."/>
            <person name="Grigoriev I.V."/>
            <person name="Hibbett D.S."/>
            <person name="Martin F."/>
        </authorList>
    </citation>
    <scope>NUCLEOTIDE SEQUENCE [LARGE SCALE GENOMIC DNA]</scope>
    <source>
        <strain evidence="7">MAFF 305830</strain>
    </source>
</reference>
<evidence type="ECO:0000313" key="7">
    <source>
        <dbReference type="Proteomes" id="UP000054097"/>
    </source>
</evidence>
<evidence type="ECO:0000313" key="6">
    <source>
        <dbReference type="EMBL" id="KIM29087.1"/>
    </source>
</evidence>
<feature type="compositionally biased region" description="Low complexity" evidence="4">
    <location>
        <begin position="459"/>
        <end position="469"/>
    </location>
</feature>
<evidence type="ECO:0000256" key="4">
    <source>
        <dbReference type="SAM" id="MobiDB-lite"/>
    </source>
</evidence>
<evidence type="ECO:0000256" key="2">
    <source>
        <dbReference type="ARBA" id="ARBA00023136"/>
    </source>
</evidence>
<feature type="coiled-coil region" evidence="3">
    <location>
        <begin position="61"/>
        <end position="88"/>
    </location>
</feature>
<feature type="region of interest" description="Disordered" evidence="4">
    <location>
        <begin position="165"/>
        <end position="269"/>
    </location>
</feature>
<keyword evidence="7" id="KW-1185">Reference proteome</keyword>
<evidence type="ECO:0000256" key="1">
    <source>
        <dbReference type="ARBA" id="ARBA00004308"/>
    </source>
</evidence>
<feature type="compositionally biased region" description="Acidic residues" evidence="4">
    <location>
        <begin position="381"/>
        <end position="391"/>
    </location>
</feature>
<dbReference type="OrthoDB" id="391137at2759"/>
<evidence type="ECO:0000259" key="5">
    <source>
        <dbReference type="Pfam" id="PF04652"/>
    </source>
</evidence>
<dbReference type="Pfam" id="PF04652">
    <property type="entry name" value="Vta1"/>
    <property type="match status" value="1"/>
</dbReference>
<accession>A0A0C2XJ67</accession>
<dbReference type="InterPro" id="IPR039431">
    <property type="entry name" value="Vta1/CALS_N"/>
</dbReference>
<dbReference type="STRING" id="933852.A0A0C2XJ67"/>
<dbReference type="AlphaFoldDB" id="A0A0C2XJ67"/>
<evidence type="ECO:0000256" key="3">
    <source>
        <dbReference type="SAM" id="Coils"/>
    </source>
</evidence>
<dbReference type="GO" id="GO:0032511">
    <property type="term" value="P:late endosome to vacuole transport via multivesicular body sorting pathway"/>
    <property type="evidence" value="ECO:0007669"/>
    <property type="project" value="InterPro"/>
</dbReference>
<dbReference type="Proteomes" id="UP000054097">
    <property type="component" value="Unassembled WGS sequence"/>
</dbReference>